<protein>
    <submittedName>
        <fullName evidence="1">5-oxoprolinase</fullName>
    </submittedName>
</protein>
<keyword evidence="2" id="KW-1185">Reference proteome</keyword>
<accession>A0ABU8I9N7</accession>
<organism evidence="1 2">
    <name type="scientific">Sphingobacterium tenebrionis</name>
    <dbReference type="NCBI Taxonomy" id="3111775"/>
    <lineage>
        <taxon>Bacteria</taxon>
        <taxon>Pseudomonadati</taxon>
        <taxon>Bacteroidota</taxon>
        <taxon>Sphingobacteriia</taxon>
        <taxon>Sphingobacteriales</taxon>
        <taxon>Sphingobacteriaceae</taxon>
        <taxon>Sphingobacterium</taxon>
    </lineage>
</organism>
<gene>
    <name evidence="1" type="ORF">VJ786_14855</name>
</gene>
<comment type="caution">
    <text evidence="1">The sequence shown here is derived from an EMBL/GenBank/DDBJ whole genome shotgun (WGS) entry which is preliminary data.</text>
</comment>
<dbReference type="RefSeq" id="WP_099367037.1">
    <property type="nucleotide sequence ID" value="NZ_JAYLLN010000046.1"/>
</dbReference>
<evidence type="ECO:0000313" key="1">
    <source>
        <dbReference type="EMBL" id="MEI5986181.1"/>
    </source>
</evidence>
<proteinExistence type="predicted"/>
<reference evidence="1 2" key="1">
    <citation type="submission" date="2024-01" db="EMBL/GenBank/DDBJ databases">
        <title>Sphingobacterium tenebrionis sp. nov., a novel endophyte isolated from tenebrio molitor intestines.</title>
        <authorList>
            <person name="Zhang C."/>
        </authorList>
    </citation>
    <scope>NUCLEOTIDE SEQUENCE [LARGE SCALE GENOMIC DNA]</scope>
    <source>
        <strain evidence="1 2">PU5-4</strain>
    </source>
</reference>
<dbReference type="Proteomes" id="UP001363035">
    <property type="component" value="Unassembled WGS sequence"/>
</dbReference>
<name>A0ABU8I9N7_9SPHI</name>
<dbReference type="EMBL" id="JAYLLN010000046">
    <property type="protein sequence ID" value="MEI5986181.1"/>
    <property type="molecule type" value="Genomic_DNA"/>
</dbReference>
<sequence length="87" mass="9807">MSNTKEFQQHLVEQFHHYSTQELVVLNNDLVQSNWGSSKTAFRSALLTTLSKRGIDLSAIIHSLDGFTQIQRVAVRLEANKLVPLDA</sequence>
<evidence type="ECO:0000313" key="2">
    <source>
        <dbReference type="Proteomes" id="UP001363035"/>
    </source>
</evidence>